<evidence type="ECO:0000256" key="1">
    <source>
        <dbReference type="SAM" id="MobiDB-lite"/>
    </source>
</evidence>
<reference evidence="2" key="1">
    <citation type="journal article" date="2013" name="BMC Genomics">
        <title>Unscrambling butterfly oogenesis.</title>
        <authorList>
            <person name="Carter J.M."/>
            <person name="Baker S.C."/>
            <person name="Pink R."/>
            <person name="Carter D.R."/>
            <person name="Collins A."/>
            <person name="Tomlin J."/>
            <person name="Gibbs M."/>
            <person name="Breuker C.J."/>
        </authorList>
    </citation>
    <scope>NUCLEOTIDE SEQUENCE</scope>
    <source>
        <tissue evidence="2">Ovary</tissue>
    </source>
</reference>
<accession>S4PZK6</accession>
<feature type="region of interest" description="Disordered" evidence="1">
    <location>
        <begin position="1"/>
        <end position="68"/>
    </location>
</feature>
<dbReference type="EMBL" id="GAIX01001373">
    <property type="protein sequence ID" value="JAA91187.1"/>
    <property type="molecule type" value="Transcribed_RNA"/>
</dbReference>
<feature type="compositionally biased region" description="Gly residues" evidence="1">
    <location>
        <begin position="1"/>
        <end position="11"/>
    </location>
</feature>
<evidence type="ECO:0000313" key="2">
    <source>
        <dbReference type="EMBL" id="JAA91187.1"/>
    </source>
</evidence>
<protein>
    <submittedName>
        <fullName evidence="2">Uncharacterized protein</fullName>
    </submittedName>
</protein>
<dbReference type="AlphaFoldDB" id="S4PZK6"/>
<sequence length="68" mass="6909">MPSPGNIGGLKTGNLGFTVPGEAGMNVPPFLPNSAFQNPVSPVPANPYATASAPDMNSPDSTLPEKKD</sequence>
<name>S4PZK6_9NEOP</name>
<reference evidence="2" key="2">
    <citation type="submission" date="2013-05" db="EMBL/GenBank/DDBJ databases">
        <authorList>
            <person name="Carter J.-M."/>
            <person name="Baker S.C."/>
            <person name="Pink R."/>
            <person name="Carter D.R.F."/>
            <person name="Collins A."/>
            <person name="Tomlin J."/>
            <person name="Gibbs M."/>
            <person name="Breuker C.J."/>
        </authorList>
    </citation>
    <scope>NUCLEOTIDE SEQUENCE</scope>
    <source>
        <tissue evidence="2">Ovary</tissue>
    </source>
</reference>
<proteinExistence type="predicted"/>
<organism evidence="2">
    <name type="scientific">Pararge aegeria</name>
    <name type="common">speckled wood butterfly</name>
    <dbReference type="NCBI Taxonomy" id="116150"/>
    <lineage>
        <taxon>Eukaryota</taxon>
        <taxon>Metazoa</taxon>
        <taxon>Ecdysozoa</taxon>
        <taxon>Arthropoda</taxon>
        <taxon>Hexapoda</taxon>
        <taxon>Insecta</taxon>
        <taxon>Pterygota</taxon>
        <taxon>Neoptera</taxon>
        <taxon>Endopterygota</taxon>
        <taxon>Lepidoptera</taxon>
        <taxon>Glossata</taxon>
        <taxon>Ditrysia</taxon>
        <taxon>Papilionoidea</taxon>
        <taxon>Nymphalidae</taxon>
        <taxon>Satyrinae</taxon>
        <taxon>Satyrini</taxon>
        <taxon>Parargina</taxon>
        <taxon>Pararge</taxon>
    </lineage>
</organism>